<dbReference type="PANTHER" id="PTHR34979:SF1">
    <property type="entry name" value="INNER MEMBRANE PROTEIN YGAZ"/>
    <property type="match status" value="1"/>
</dbReference>
<evidence type="ECO:0000256" key="2">
    <source>
        <dbReference type="ARBA" id="ARBA00010735"/>
    </source>
</evidence>
<keyword evidence="7 9" id="KW-0472">Membrane</keyword>
<dbReference type="AlphaFoldDB" id="A0A370HZ64"/>
<name>A0A370HZ64_9NOCA</name>
<feature type="transmembrane region" description="Helical" evidence="9">
    <location>
        <begin position="135"/>
        <end position="160"/>
    </location>
</feature>
<feature type="transmembrane region" description="Helical" evidence="9">
    <location>
        <begin position="21"/>
        <end position="44"/>
    </location>
</feature>
<dbReference type="InterPro" id="IPR011606">
    <property type="entry name" value="Brnchd-chn_aa_trnsp_permease"/>
</dbReference>
<evidence type="ECO:0000256" key="6">
    <source>
        <dbReference type="ARBA" id="ARBA00022989"/>
    </source>
</evidence>
<keyword evidence="6 9" id="KW-1133">Transmembrane helix</keyword>
<evidence type="ECO:0000256" key="7">
    <source>
        <dbReference type="ARBA" id="ARBA00023136"/>
    </source>
</evidence>
<keyword evidence="11" id="KW-1185">Reference proteome</keyword>
<gene>
    <name evidence="10" type="ORF">DFR76_109113</name>
</gene>
<feature type="transmembrane region" description="Helical" evidence="9">
    <location>
        <begin position="166"/>
        <end position="185"/>
    </location>
</feature>
<feature type="transmembrane region" description="Helical" evidence="9">
    <location>
        <begin position="192"/>
        <end position="224"/>
    </location>
</feature>
<evidence type="ECO:0000256" key="9">
    <source>
        <dbReference type="SAM" id="Phobius"/>
    </source>
</evidence>
<feature type="transmembrane region" description="Helical" evidence="9">
    <location>
        <begin position="64"/>
        <end position="86"/>
    </location>
</feature>
<evidence type="ECO:0000256" key="8">
    <source>
        <dbReference type="SAM" id="MobiDB-lite"/>
    </source>
</evidence>
<keyword evidence="5 9" id="KW-0812">Transmembrane</keyword>
<dbReference type="Proteomes" id="UP000254869">
    <property type="component" value="Unassembled WGS sequence"/>
</dbReference>
<evidence type="ECO:0000256" key="1">
    <source>
        <dbReference type="ARBA" id="ARBA00004651"/>
    </source>
</evidence>
<evidence type="ECO:0000256" key="5">
    <source>
        <dbReference type="ARBA" id="ARBA00022692"/>
    </source>
</evidence>
<feature type="compositionally biased region" description="Basic and acidic residues" evidence="8">
    <location>
        <begin position="242"/>
        <end position="260"/>
    </location>
</feature>
<protein>
    <submittedName>
        <fullName evidence="10">4-azaleucine resistance transporter AzlC</fullName>
    </submittedName>
</protein>
<dbReference type="GO" id="GO:1903785">
    <property type="term" value="P:L-valine transmembrane transport"/>
    <property type="evidence" value="ECO:0007669"/>
    <property type="project" value="TreeGrafter"/>
</dbReference>
<sequence length="323" mass="34025">MFTIEDVRSIWRTLDRSDLTGIAAVCLAVGIIGVSYGASTVTAGLPAWLPILLSVLVLAGGAEFLFVGIVAAGGSLVAAVLVGLVVNARHLPYGLALPEVVGTGWRRLLGTHVMNDEAVALALAEPDRDRRHARYWLCGFGVLLAWPLGAALGVAIGATVPDPSRFGLDAVFPAVLLALAVPALRDKATRRAVVVGAAIAAVTAPFLAAGIPVLLALPAALLAYNRQRFDETIGNESSDEQSAERTGRERDNASGSERESPAGQQGWLAAAPQERGEALESAAIQADRDMDERFHTEQVWDDSAVTTERELARFGSNTRDGSE</sequence>
<evidence type="ECO:0000256" key="3">
    <source>
        <dbReference type="ARBA" id="ARBA00022448"/>
    </source>
</evidence>
<dbReference type="Pfam" id="PF03591">
    <property type="entry name" value="AzlC"/>
    <property type="match status" value="1"/>
</dbReference>
<dbReference type="EMBL" id="QQBC01000009">
    <property type="protein sequence ID" value="RDI63775.1"/>
    <property type="molecule type" value="Genomic_DNA"/>
</dbReference>
<evidence type="ECO:0000313" key="10">
    <source>
        <dbReference type="EMBL" id="RDI63775.1"/>
    </source>
</evidence>
<organism evidence="10 11">
    <name type="scientific">Nocardia pseudobrasiliensis</name>
    <dbReference type="NCBI Taxonomy" id="45979"/>
    <lineage>
        <taxon>Bacteria</taxon>
        <taxon>Bacillati</taxon>
        <taxon>Actinomycetota</taxon>
        <taxon>Actinomycetes</taxon>
        <taxon>Mycobacteriales</taxon>
        <taxon>Nocardiaceae</taxon>
        <taxon>Nocardia</taxon>
    </lineage>
</organism>
<comment type="subcellular location">
    <subcellularLocation>
        <location evidence="1">Cell membrane</location>
        <topology evidence="1">Multi-pass membrane protein</topology>
    </subcellularLocation>
</comment>
<feature type="region of interest" description="Disordered" evidence="8">
    <location>
        <begin position="233"/>
        <end position="279"/>
    </location>
</feature>
<dbReference type="PANTHER" id="PTHR34979">
    <property type="entry name" value="INNER MEMBRANE PROTEIN YGAZ"/>
    <property type="match status" value="1"/>
</dbReference>
<accession>A0A370HZ64</accession>
<keyword evidence="4" id="KW-1003">Cell membrane</keyword>
<evidence type="ECO:0000256" key="4">
    <source>
        <dbReference type="ARBA" id="ARBA00022475"/>
    </source>
</evidence>
<dbReference type="STRING" id="1210086.GCA_001613105_03598"/>
<comment type="caution">
    <text evidence="10">The sequence shown here is derived from an EMBL/GenBank/DDBJ whole genome shotgun (WGS) entry which is preliminary data.</text>
</comment>
<keyword evidence="3" id="KW-0813">Transport</keyword>
<proteinExistence type="inferred from homology"/>
<reference evidence="10 11" key="1">
    <citation type="submission" date="2018-07" db="EMBL/GenBank/DDBJ databases">
        <title>Genomic Encyclopedia of Type Strains, Phase IV (KMG-IV): sequencing the most valuable type-strain genomes for metagenomic binning, comparative biology and taxonomic classification.</title>
        <authorList>
            <person name="Goeker M."/>
        </authorList>
    </citation>
    <scope>NUCLEOTIDE SEQUENCE [LARGE SCALE GENOMIC DNA]</scope>
    <source>
        <strain evidence="10 11">DSM 44290</strain>
    </source>
</reference>
<evidence type="ECO:0000313" key="11">
    <source>
        <dbReference type="Proteomes" id="UP000254869"/>
    </source>
</evidence>
<comment type="similarity">
    <text evidence="2">Belongs to the AzlC family.</text>
</comment>
<dbReference type="GO" id="GO:0005886">
    <property type="term" value="C:plasma membrane"/>
    <property type="evidence" value="ECO:0007669"/>
    <property type="project" value="UniProtKB-SubCell"/>
</dbReference>